<feature type="region of interest" description="Disordered" evidence="1">
    <location>
        <begin position="109"/>
        <end position="137"/>
    </location>
</feature>
<evidence type="ECO:0000256" key="1">
    <source>
        <dbReference type="SAM" id="MobiDB-lite"/>
    </source>
</evidence>
<reference evidence="3" key="1">
    <citation type="submission" date="2021-01" db="EMBL/GenBank/DDBJ databases">
        <title>Whole genome shotgun sequence of Actinoplanes cyaneus NBRC 14990.</title>
        <authorList>
            <person name="Komaki H."/>
            <person name="Tamura T."/>
        </authorList>
    </citation>
    <scope>NUCLEOTIDE SEQUENCE</scope>
    <source>
        <strain evidence="3">NBRC 14990</strain>
    </source>
</reference>
<protein>
    <submittedName>
        <fullName evidence="3">Uncharacterized protein</fullName>
    </submittedName>
</protein>
<name>A0A919IF00_9ACTN</name>
<dbReference type="RefSeq" id="WP_203738625.1">
    <property type="nucleotide sequence ID" value="NZ_BAAAUC010000060.1"/>
</dbReference>
<comment type="caution">
    <text evidence="3">The sequence shown here is derived from an EMBL/GenBank/DDBJ whole genome shotgun (WGS) entry which is preliminary data.</text>
</comment>
<evidence type="ECO:0000313" key="3">
    <source>
        <dbReference type="EMBL" id="GID63167.1"/>
    </source>
</evidence>
<sequence length="419" mass="43353">MPTAGSYRLEHQLSTCTVGDVWSSVDAQGRPVTVARLNELASADDRWRQAFAAAAETLAASETDQLVVTDADLSGERPWVASDGAAGEIFSLLGQNLTPVGAVPASLSAAGDATHQTSDAVRTESAPATETDPPTLPFQPVLTDSARPVPAVPVSAQPASGLPAFDRPVSAVPVSGAPTPYRGMGSPERPGRLLVVIVGLVSLLVGAAGGAAIVAAADGDDEPAPVVSTAPVAFTDAQLLLPGTPPAAPGLPPEPDEWPDNTWPTFGDEAAGATEITGLEGLGFNFLAPEGWKCTLAEKADAAVHYRCGAFEGDTLTVGGDIVVRACAPICDNTTRVALRAREEAWGLRWTGGTTVQSWVENPSVNGKPEYGLVYVGFTRTAVEQVLSREVVLRMTAPSARADDVKKVAASVLDRTYAQ</sequence>
<keyword evidence="2" id="KW-0812">Transmembrane</keyword>
<gene>
    <name evidence="3" type="ORF">Acy02nite_10480</name>
</gene>
<dbReference type="Proteomes" id="UP000619479">
    <property type="component" value="Unassembled WGS sequence"/>
</dbReference>
<keyword evidence="2" id="KW-0472">Membrane</keyword>
<feature type="transmembrane region" description="Helical" evidence="2">
    <location>
        <begin position="193"/>
        <end position="217"/>
    </location>
</feature>
<organism evidence="3 4">
    <name type="scientific">Actinoplanes cyaneus</name>
    <dbReference type="NCBI Taxonomy" id="52696"/>
    <lineage>
        <taxon>Bacteria</taxon>
        <taxon>Bacillati</taxon>
        <taxon>Actinomycetota</taxon>
        <taxon>Actinomycetes</taxon>
        <taxon>Micromonosporales</taxon>
        <taxon>Micromonosporaceae</taxon>
        <taxon>Actinoplanes</taxon>
    </lineage>
</organism>
<evidence type="ECO:0000256" key="2">
    <source>
        <dbReference type="SAM" id="Phobius"/>
    </source>
</evidence>
<evidence type="ECO:0000313" key="4">
    <source>
        <dbReference type="Proteomes" id="UP000619479"/>
    </source>
</evidence>
<keyword evidence="4" id="KW-1185">Reference proteome</keyword>
<keyword evidence="2" id="KW-1133">Transmembrane helix</keyword>
<dbReference type="EMBL" id="BOMH01000007">
    <property type="protein sequence ID" value="GID63167.1"/>
    <property type="molecule type" value="Genomic_DNA"/>
</dbReference>
<accession>A0A919IF00</accession>
<proteinExistence type="predicted"/>
<dbReference type="AlphaFoldDB" id="A0A919IF00"/>